<evidence type="ECO:0000256" key="13">
    <source>
        <dbReference type="ARBA" id="ARBA00023163"/>
    </source>
</evidence>
<evidence type="ECO:0000256" key="5">
    <source>
        <dbReference type="ARBA" id="ARBA00012161"/>
    </source>
</evidence>
<organism evidence="17 18">
    <name type="scientific">Wickerhamomyces ciferrii (strain ATCC 14091 / BCRC 22168 / CBS 111 / JCM 3599 / NBRC 0793 / NRRL Y-1031 F-60-10)</name>
    <name type="common">Yeast</name>
    <name type="synonym">Pichia ciferrii</name>
    <dbReference type="NCBI Taxonomy" id="1206466"/>
    <lineage>
        <taxon>Eukaryota</taxon>
        <taxon>Fungi</taxon>
        <taxon>Dikarya</taxon>
        <taxon>Ascomycota</taxon>
        <taxon>Saccharomycotina</taxon>
        <taxon>Saccharomycetes</taxon>
        <taxon>Phaffomycetales</taxon>
        <taxon>Wickerhamomycetaceae</taxon>
        <taxon>Wickerhamomyces</taxon>
    </lineage>
</organism>
<comment type="caution">
    <text evidence="17">The sequence shown here is derived from an EMBL/GenBank/DDBJ whole genome shotgun (WGS) entry which is preliminary data.</text>
</comment>
<keyword evidence="10" id="KW-0269">Exonuclease</keyword>
<evidence type="ECO:0000256" key="15">
    <source>
        <dbReference type="SAM" id="Coils"/>
    </source>
</evidence>
<dbReference type="GO" id="GO:0005634">
    <property type="term" value="C:nucleus"/>
    <property type="evidence" value="ECO:0007669"/>
    <property type="project" value="UniProtKB-SubCell"/>
</dbReference>
<keyword evidence="18" id="KW-1185">Reference proteome</keyword>
<keyword evidence="8" id="KW-0479">Metal-binding</keyword>
<gene>
    <name evidence="17" type="ORF">BN7_3883</name>
</gene>
<dbReference type="InterPro" id="IPR012337">
    <property type="entry name" value="RNaseH-like_sf"/>
</dbReference>
<keyword evidence="6" id="KW-0963">Cytoplasm</keyword>
<evidence type="ECO:0000313" key="17">
    <source>
        <dbReference type="EMBL" id="CCH44321.1"/>
    </source>
</evidence>
<dbReference type="GO" id="GO:0030014">
    <property type="term" value="C:CCR4-NOT complex"/>
    <property type="evidence" value="ECO:0007669"/>
    <property type="project" value="InterPro"/>
</dbReference>
<dbReference type="SUPFAM" id="SSF53098">
    <property type="entry name" value="Ribonuclease H-like"/>
    <property type="match status" value="1"/>
</dbReference>
<name>K0KMZ1_WICCF</name>
<evidence type="ECO:0000256" key="12">
    <source>
        <dbReference type="ARBA" id="ARBA00023015"/>
    </source>
</evidence>
<dbReference type="Proteomes" id="UP000009328">
    <property type="component" value="Unassembled WGS sequence"/>
</dbReference>
<keyword evidence="11" id="KW-0694">RNA-binding</keyword>
<evidence type="ECO:0000256" key="9">
    <source>
        <dbReference type="ARBA" id="ARBA00022801"/>
    </source>
</evidence>
<dbReference type="PANTHER" id="PTHR10797">
    <property type="entry name" value="CCR4-NOT TRANSCRIPTION COMPLEX SUBUNIT"/>
    <property type="match status" value="1"/>
</dbReference>
<feature type="compositionally biased region" description="Polar residues" evidence="16">
    <location>
        <begin position="404"/>
        <end position="424"/>
    </location>
</feature>
<evidence type="ECO:0000256" key="3">
    <source>
        <dbReference type="ARBA" id="ARBA00004496"/>
    </source>
</evidence>
<dbReference type="HOGENOM" id="CLU_027974_3_1_1"/>
<comment type="catalytic activity">
    <reaction evidence="1">
        <text>Exonucleolytic cleavage of poly(A) to 5'-AMP.</text>
        <dbReference type="EC" id="3.1.13.4"/>
    </reaction>
</comment>
<protein>
    <recommendedName>
        <fullName evidence="5">poly(A)-specific ribonuclease</fullName>
        <ecNumber evidence="5">3.1.13.4</ecNumber>
    </recommendedName>
</protein>
<evidence type="ECO:0000256" key="16">
    <source>
        <dbReference type="SAM" id="MobiDB-lite"/>
    </source>
</evidence>
<keyword evidence="9" id="KW-0378">Hydrolase</keyword>
<keyword evidence="7" id="KW-0540">Nuclease</keyword>
<reference evidence="17 18" key="1">
    <citation type="journal article" date="2012" name="Eukaryot. Cell">
        <title>Draft genome sequence of Wickerhamomyces ciferrii NRRL Y-1031 F-60-10.</title>
        <authorList>
            <person name="Schneider J."/>
            <person name="Andrea H."/>
            <person name="Blom J."/>
            <person name="Jaenicke S."/>
            <person name="Ruckert C."/>
            <person name="Schorsch C."/>
            <person name="Szczepanowski R."/>
            <person name="Farwick M."/>
            <person name="Goesmann A."/>
            <person name="Puhler A."/>
            <person name="Schaffer S."/>
            <person name="Tauch A."/>
            <person name="Kohler T."/>
            <person name="Brinkrolf K."/>
        </authorList>
    </citation>
    <scope>NUCLEOTIDE SEQUENCE [LARGE SCALE GENOMIC DNA]</scope>
    <source>
        <strain evidence="18">ATCC 14091 / BCRC 22168 / CBS 111 / JCM 3599 / NBRC 0793 / NRRL Y-1031 F-60-10</strain>
    </source>
</reference>
<dbReference type="GO" id="GO:0003723">
    <property type="term" value="F:RNA binding"/>
    <property type="evidence" value="ECO:0007669"/>
    <property type="project" value="UniProtKB-KW"/>
</dbReference>
<dbReference type="EC" id="3.1.13.4" evidence="5"/>
<evidence type="ECO:0000256" key="14">
    <source>
        <dbReference type="ARBA" id="ARBA00023242"/>
    </source>
</evidence>
<dbReference type="InterPro" id="IPR036397">
    <property type="entry name" value="RNaseH_sf"/>
</dbReference>
<dbReference type="GO" id="GO:0005737">
    <property type="term" value="C:cytoplasm"/>
    <property type="evidence" value="ECO:0007669"/>
    <property type="project" value="UniProtKB-SubCell"/>
</dbReference>
<evidence type="ECO:0000256" key="4">
    <source>
        <dbReference type="ARBA" id="ARBA00008372"/>
    </source>
</evidence>
<accession>K0KMZ1</accession>
<dbReference type="GO" id="GO:0004535">
    <property type="term" value="F:poly(A)-specific ribonuclease activity"/>
    <property type="evidence" value="ECO:0007669"/>
    <property type="project" value="UniProtKB-EC"/>
</dbReference>
<evidence type="ECO:0000256" key="1">
    <source>
        <dbReference type="ARBA" id="ARBA00001663"/>
    </source>
</evidence>
<feature type="compositionally biased region" description="Low complexity" evidence="16">
    <location>
        <begin position="391"/>
        <end position="403"/>
    </location>
</feature>
<dbReference type="GO" id="GO:0046872">
    <property type="term" value="F:metal ion binding"/>
    <property type="evidence" value="ECO:0007669"/>
    <property type="project" value="UniProtKB-KW"/>
</dbReference>
<dbReference type="STRING" id="1206466.K0KMZ1"/>
<dbReference type="InterPro" id="IPR039637">
    <property type="entry name" value="CNOT7/CNOT8/Pop2"/>
</dbReference>
<dbReference type="InterPro" id="IPR006941">
    <property type="entry name" value="RNase_CAF1"/>
</dbReference>
<evidence type="ECO:0000256" key="11">
    <source>
        <dbReference type="ARBA" id="ARBA00022884"/>
    </source>
</evidence>
<evidence type="ECO:0000256" key="2">
    <source>
        <dbReference type="ARBA" id="ARBA00004123"/>
    </source>
</evidence>
<dbReference type="eggNOG" id="KOG0304">
    <property type="taxonomic scope" value="Eukaryota"/>
</dbReference>
<dbReference type="InParanoid" id="K0KMZ1"/>
<proteinExistence type="inferred from homology"/>
<feature type="region of interest" description="Disordered" evidence="16">
    <location>
        <begin position="391"/>
        <end position="430"/>
    </location>
</feature>
<evidence type="ECO:0000256" key="10">
    <source>
        <dbReference type="ARBA" id="ARBA00022839"/>
    </source>
</evidence>
<evidence type="ECO:0000256" key="8">
    <source>
        <dbReference type="ARBA" id="ARBA00022723"/>
    </source>
</evidence>
<sequence length="430" mass="48604">MSFPYMQNDLNQSAQLQKLNQLQQLSFSPQINQRNLNPLSVQQQQQQAQQQQAQVQAHLQAQAQQLQQQQQVQQLQQQQAQQQQAQQVQQQAQVQQHQQLGGPIGSIIGNNANVGGSVGSTMPFPVTTVKEVWKENFHQEFAIIRQLITQYNYVSFSTEFPGILARPIGVFTSTNDYHYQTLRTNTDLLNLIQFGISLSDVNGKKPDNIYSTWQFNFKFDLNSEMISNEAYESLIKTGIDFNQHLSNGIDQFEFAELLTSSGLVLLKNVHWTSFHSGYDFGFLISLLTNNDMPNTEDEFINKIQIFFPNLFDLKILSKIINSKDSNPKLSLENLADELNIPRLNIFVSTGGQALLTNLTFIELKNKFNDLSKFNGLIHGLSNEAQFLLNNNNNNNNNNSTNTSIITGNPNQQLPSGAQTPQGLSRTIHDL</sequence>
<keyword evidence="15" id="KW-0175">Coiled coil</keyword>
<keyword evidence="14" id="KW-0539">Nucleus</keyword>
<dbReference type="Pfam" id="PF04857">
    <property type="entry name" value="CAF1"/>
    <property type="match status" value="2"/>
</dbReference>
<evidence type="ECO:0000256" key="7">
    <source>
        <dbReference type="ARBA" id="ARBA00022722"/>
    </source>
</evidence>
<comment type="similarity">
    <text evidence="4">Belongs to the CAF1 family.</text>
</comment>
<comment type="subcellular location">
    <subcellularLocation>
        <location evidence="3">Cytoplasm</location>
    </subcellularLocation>
    <subcellularLocation>
        <location evidence="2">Nucleus</location>
    </subcellularLocation>
</comment>
<evidence type="ECO:0000313" key="18">
    <source>
        <dbReference type="Proteomes" id="UP000009328"/>
    </source>
</evidence>
<dbReference type="Gene3D" id="3.30.420.10">
    <property type="entry name" value="Ribonuclease H-like superfamily/Ribonuclease H"/>
    <property type="match status" value="1"/>
</dbReference>
<feature type="coiled-coil region" evidence="15">
    <location>
        <begin position="41"/>
        <end position="95"/>
    </location>
</feature>
<dbReference type="AlphaFoldDB" id="K0KMZ1"/>
<keyword evidence="12" id="KW-0805">Transcription regulation</keyword>
<keyword evidence="13" id="KW-0804">Transcription</keyword>
<dbReference type="FunCoup" id="K0KMZ1">
    <property type="interactions" value="996"/>
</dbReference>
<evidence type="ECO:0000256" key="6">
    <source>
        <dbReference type="ARBA" id="ARBA00022490"/>
    </source>
</evidence>
<dbReference type="EMBL" id="CAIF01000120">
    <property type="protein sequence ID" value="CCH44321.1"/>
    <property type="molecule type" value="Genomic_DNA"/>
</dbReference>